<proteinExistence type="predicted"/>
<dbReference type="Proteomes" id="UP000534294">
    <property type="component" value="Unassembled WGS sequence"/>
</dbReference>
<accession>A0A7W8DRP5</accession>
<dbReference type="EMBL" id="JACHIF010000011">
    <property type="protein sequence ID" value="MBB5040099.1"/>
    <property type="molecule type" value="Genomic_DNA"/>
</dbReference>
<comment type="caution">
    <text evidence="1">The sequence shown here is derived from an EMBL/GenBank/DDBJ whole genome shotgun (WGS) entry which is preliminary data.</text>
</comment>
<protein>
    <submittedName>
        <fullName evidence="1">Uncharacterized protein</fullName>
    </submittedName>
</protein>
<organism evidence="1 2">
    <name type="scientific">Prosthecobacter dejongeii</name>
    <dbReference type="NCBI Taxonomy" id="48465"/>
    <lineage>
        <taxon>Bacteria</taxon>
        <taxon>Pseudomonadati</taxon>
        <taxon>Verrucomicrobiota</taxon>
        <taxon>Verrucomicrobiia</taxon>
        <taxon>Verrucomicrobiales</taxon>
        <taxon>Verrucomicrobiaceae</taxon>
        <taxon>Prosthecobacter</taxon>
    </lineage>
</organism>
<dbReference type="RefSeq" id="WP_184212529.1">
    <property type="nucleotide sequence ID" value="NZ_JACHIF010000011.1"/>
</dbReference>
<dbReference type="AlphaFoldDB" id="A0A7W8DRP5"/>
<evidence type="ECO:0000313" key="1">
    <source>
        <dbReference type="EMBL" id="MBB5040099.1"/>
    </source>
</evidence>
<gene>
    <name evidence="1" type="ORF">HNQ64_004378</name>
</gene>
<name>A0A7W8DRP5_9BACT</name>
<evidence type="ECO:0000313" key="2">
    <source>
        <dbReference type="Proteomes" id="UP000534294"/>
    </source>
</evidence>
<reference evidence="1 2" key="1">
    <citation type="submission" date="2020-08" db="EMBL/GenBank/DDBJ databases">
        <title>Genomic Encyclopedia of Type Strains, Phase IV (KMG-IV): sequencing the most valuable type-strain genomes for metagenomic binning, comparative biology and taxonomic classification.</title>
        <authorList>
            <person name="Goeker M."/>
        </authorList>
    </citation>
    <scope>NUCLEOTIDE SEQUENCE [LARGE SCALE GENOMIC DNA]</scope>
    <source>
        <strain evidence="1 2">DSM 12251</strain>
    </source>
</reference>
<sequence length="78" mass="9116">MIEIEVYARGLRAESRLLELRGQMDLFPKIRYKVDAHHELVYFELDDPESASLKELMEVFTNIGLEPRLVGQVPETLR</sequence>
<keyword evidence="2" id="KW-1185">Reference proteome</keyword>